<reference evidence="6 7" key="1">
    <citation type="journal article" date="2019" name="Nat. Microbiol.">
        <title>Mediterranean grassland soil C-N compound turnover is dependent on rainfall and depth, and is mediated by genomically divergent microorganisms.</title>
        <authorList>
            <person name="Diamond S."/>
            <person name="Andeer P.F."/>
            <person name="Li Z."/>
            <person name="Crits-Christoph A."/>
            <person name="Burstein D."/>
            <person name="Anantharaman K."/>
            <person name="Lane K.R."/>
            <person name="Thomas B.C."/>
            <person name="Pan C."/>
            <person name="Northen T.R."/>
            <person name="Banfield J.F."/>
        </authorList>
    </citation>
    <scope>NUCLEOTIDE SEQUENCE [LARGE SCALE GENOMIC DNA]</scope>
    <source>
        <strain evidence="6">WS_5</strain>
    </source>
</reference>
<protein>
    <submittedName>
        <fullName evidence="6">S-adenosylmethionine:tRNA ribosyltransferase-isomerase</fullName>
    </submittedName>
</protein>
<keyword evidence="1" id="KW-0963">Cytoplasm</keyword>
<accession>A0A538T272</accession>
<feature type="non-terminal residue" evidence="6">
    <location>
        <position position="69"/>
    </location>
</feature>
<dbReference type="AlphaFoldDB" id="A0A538T272"/>
<dbReference type="Gene3D" id="3.40.1780.10">
    <property type="entry name" value="QueA-like"/>
    <property type="match status" value="1"/>
</dbReference>
<proteinExistence type="predicted"/>
<dbReference type="InterPro" id="IPR042118">
    <property type="entry name" value="QueA_dom1"/>
</dbReference>
<evidence type="ECO:0000256" key="4">
    <source>
        <dbReference type="ARBA" id="ARBA00022785"/>
    </source>
</evidence>
<dbReference type="InterPro" id="IPR036100">
    <property type="entry name" value="QueA_sf"/>
</dbReference>
<dbReference type="Proteomes" id="UP000320913">
    <property type="component" value="Unassembled WGS sequence"/>
</dbReference>
<dbReference type="EMBL" id="VBOV01000159">
    <property type="protein sequence ID" value="TMQ57719.1"/>
    <property type="molecule type" value="Genomic_DNA"/>
</dbReference>
<sequence length="69" mass="7940">MRQERSLRTSDFHFDLPKDRIAQHPAPERDGSRLMTLDRATGAVTHHRFHELPALLRPGDLLVANDTRV</sequence>
<dbReference type="GO" id="GO:0008616">
    <property type="term" value="P:tRNA queuosine(34) biosynthetic process"/>
    <property type="evidence" value="ECO:0007669"/>
    <property type="project" value="UniProtKB-KW"/>
</dbReference>
<evidence type="ECO:0000256" key="3">
    <source>
        <dbReference type="ARBA" id="ARBA00022691"/>
    </source>
</evidence>
<evidence type="ECO:0000256" key="1">
    <source>
        <dbReference type="ARBA" id="ARBA00022490"/>
    </source>
</evidence>
<feature type="region of interest" description="Disordered" evidence="5">
    <location>
        <begin position="1"/>
        <end position="30"/>
    </location>
</feature>
<evidence type="ECO:0000256" key="2">
    <source>
        <dbReference type="ARBA" id="ARBA00022679"/>
    </source>
</evidence>
<dbReference type="GO" id="GO:0051075">
    <property type="term" value="F:S-adenosylmethionine:tRNA ribosyltransferase-isomerase activity"/>
    <property type="evidence" value="ECO:0007669"/>
    <property type="project" value="TreeGrafter"/>
</dbReference>
<name>A0A538T272_UNCEI</name>
<keyword evidence="3" id="KW-0949">S-adenosyl-L-methionine</keyword>
<dbReference type="PANTHER" id="PTHR30307:SF0">
    <property type="entry name" value="S-ADENOSYLMETHIONINE:TRNA RIBOSYLTRANSFERASE-ISOMERASE"/>
    <property type="match status" value="1"/>
</dbReference>
<comment type="caution">
    <text evidence="6">The sequence shown here is derived from an EMBL/GenBank/DDBJ whole genome shotgun (WGS) entry which is preliminary data.</text>
</comment>
<dbReference type="SUPFAM" id="SSF111337">
    <property type="entry name" value="QueA-like"/>
    <property type="match status" value="1"/>
</dbReference>
<keyword evidence="6" id="KW-0413">Isomerase</keyword>
<dbReference type="PANTHER" id="PTHR30307">
    <property type="entry name" value="S-ADENOSYLMETHIONINE:TRNA RIBOSYLTRANSFERASE-ISOMERASE"/>
    <property type="match status" value="1"/>
</dbReference>
<evidence type="ECO:0000313" key="7">
    <source>
        <dbReference type="Proteomes" id="UP000320913"/>
    </source>
</evidence>
<keyword evidence="4" id="KW-0671">Queuosine biosynthesis</keyword>
<organism evidence="6 7">
    <name type="scientific">Eiseniibacteriota bacterium</name>
    <dbReference type="NCBI Taxonomy" id="2212470"/>
    <lineage>
        <taxon>Bacteria</taxon>
        <taxon>Candidatus Eiseniibacteriota</taxon>
    </lineage>
</organism>
<evidence type="ECO:0000313" key="6">
    <source>
        <dbReference type="EMBL" id="TMQ57719.1"/>
    </source>
</evidence>
<evidence type="ECO:0000256" key="5">
    <source>
        <dbReference type="SAM" id="MobiDB-lite"/>
    </source>
</evidence>
<gene>
    <name evidence="6" type="ORF">E6K75_06350</name>
</gene>
<keyword evidence="2 6" id="KW-0808">Transferase</keyword>
<dbReference type="Pfam" id="PF02547">
    <property type="entry name" value="Queuosine_synth"/>
    <property type="match status" value="1"/>
</dbReference>
<dbReference type="InterPro" id="IPR003699">
    <property type="entry name" value="QueA"/>
</dbReference>